<dbReference type="InterPro" id="IPR032808">
    <property type="entry name" value="DoxX"/>
</dbReference>
<evidence type="ECO:0000313" key="7">
    <source>
        <dbReference type="Proteomes" id="UP001517367"/>
    </source>
</evidence>
<evidence type="ECO:0000256" key="3">
    <source>
        <dbReference type="ARBA" id="ARBA00022989"/>
    </source>
</evidence>
<dbReference type="Proteomes" id="UP001517367">
    <property type="component" value="Unassembled WGS sequence"/>
</dbReference>
<organism evidence="6 7">
    <name type="scientific">Pedobacter helvus</name>
    <dbReference type="NCBI Taxonomy" id="2563444"/>
    <lineage>
        <taxon>Bacteria</taxon>
        <taxon>Pseudomonadati</taxon>
        <taxon>Bacteroidota</taxon>
        <taxon>Sphingobacteriia</taxon>
        <taxon>Sphingobacteriales</taxon>
        <taxon>Sphingobacteriaceae</taxon>
        <taxon>Pedobacter</taxon>
    </lineage>
</organism>
<keyword evidence="4 5" id="KW-0472">Membrane</keyword>
<protein>
    <submittedName>
        <fullName evidence="6">DoxX family protein</fullName>
    </submittedName>
</protein>
<keyword evidence="3 5" id="KW-1133">Transmembrane helix</keyword>
<feature type="transmembrane region" description="Helical" evidence="5">
    <location>
        <begin position="12"/>
        <end position="33"/>
    </location>
</feature>
<keyword evidence="2 5" id="KW-0812">Transmembrane</keyword>
<dbReference type="EMBL" id="SRMP02000001">
    <property type="protein sequence ID" value="MFN0290316.1"/>
    <property type="molecule type" value="Genomic_DNA"/>
</dbReference>
<feature type="transmembrane region" description="Helical" evidence="5">
    <location>
        <begin position="53"/>
        <end position="73"/>
    </location>
</feature>
<keyword evidence="7" id="KW-1185">Reference proteome</keyword>
<accession>A0ABW9JEC5</accession>
<proteinExistence type="predicted"/>
<gene>
    <name evidence="6" type="ORF">E5L68_002880</name>
</gene>
<comment type="caution">
    <text evidence="6">The sequence shown here is derived from an EMBL/GenBank/DDBJ whole genome shotgun (WGS) entry which is preliminary data.</text>
</comment>
<evidence type="ECO:0000256" key="5">
    <source>
        <dbReference type="SAM" id="Phobius"/>
    </source>
</evidence>
<evidence type="ECO:0000313" key="6">
    <source>
        <dbReference type="EMBL" id="MFN0290316.1"/>
    </source>
</evidence>
<comment type="subcellular location">
    <subcellularLocation>
        <location evidence="1">Membrane</location>
        <topology evidence="1">Multi-pass membrane protein</topology>
    </subcellularLocation>
</comment>
<feature type="transmembrane region" description="Helical" evidence="5">
    <location>
        <begin position="80"/>
        <end position="99"/>
    </location>
</feature>
<dbReference type="RefSeq" id="WP_138727897.1">
    <property type="nucleotide sequence ID" value="NZ_SRMP02000001.1"/>
</dbReference>
<dbReference type="Pfam" id="PF13564">
    <property type="entry name" value="DoxX_2"/>
    <property type="match status" value="1"/>
</dbReference>
<evidence type="ECO:0000256" key="2">
    <source>
        <dbReference type="ARBA" id="ARBA00022692"/>
    </source>
</evidence>
<name>A0ABW9JEC5_9SPHI</name>
<evidence type="ECO:0000256" key="4">
    <source>
        <dbReference type="ARBA" id="ARBA00023136"/>
    </source>
</evidence>
<evidence type="ECO:0000256" key="1">
    <source>
        <dbReference type="ARBA" id="ARBA00004141"/>
    </source>
</evidence>
<sequence>MEKMEGNQSKKSIKVAYWVFTGLLALFILPGIFFMNSPEAQEGTKQLGIPTWLAMEIGIGHFIGGLILILPFIGKRIKEWAYVGCGIKYISAVIGHLAIDGFVPMSFSPLVVFALLLVSYLTYHQLQKLK</sequence>
<feature type="transmembrane region" description="Helical" evidence="5">
    <location>
        <begin position="105"/>
        <end position="123"/>
    </location>
</feature>
<reference evidence="6 7" key="1">
    <citation type="submission" date="2024-12" db="EMBL/GenBank/DDBJ databases">
        <authorList>
            <person name="Hu S."/>
        </authorList>
    </citation>
    <scope>NUCLEOTIDE SEQUENCE [LARGE SCALE GENOMIC DNA]</scope>
    <source>
        <strain evidence="6 7">P-25</strain>
    </source>
</reference>